<feature type="coiled-coil region" evidence="9">
    <location>
        <begin position="1464"/>
        <end position="1505"/>
    </location>
</feature>
<evidence type="ECO:0000256" key="6">
    <source>
        <dbReference type="ARBA" id="ARBA00022777"/>
    </source>
</evidence>
<evidence type="ECO:0000259" key="11">
    <source>
        <dbReference type="PROSITE" id="PS50109"/>
    </source>
</evidence>
<evidence type="ECO:0000256" key="7">
    <source>
        <dbReference type="ARBA" id="ARBA00022840"/>
    </source>
</evidence>
<dbReference type="InterPro" id="IPR041664">
    <property type="entry name" value="AAA_16"/>
</dbReference>
<dbReference type="InterPro" id="IPR003018">
    <property type="entry name" value="GAF"/>
</dbReference>
<dbReference type="SUPFAM" id="SSF55781">
    <property type="entry name" value="GAF domain-like"/>
    <property type="match status" value="1"/>
</dbReference>
<dbReference type="EMBL" id="JASTZU010000005">
    <property type="protein sequence ID" value="MDL4839067.1"/>
    <property type="molecule type" value="Genomic_DNA"/>
</dbReference>
<keyword evidence="3" id="KW-0597">Phosphoprotein</keyword>
<evidence type="ECO:0000256" key="5">
    <source>
        <dbReference type="ARBA" id="ARBA00022741"/>
    </source>
</evidence>
<dbReference type="InterPro" id="IPR005467">
    <property type="entry name" value="His_kinase_dom"/>
</dbReference>
<protein>
    <recommendedName>
        <fullName evidence="2">histidine kinase</fullName>
        <ecNumber evidence="2">2.7.13.3</ecNumber>
    </recommendedName>
</protein>
<keyword evidence="6 12" id="KW-0418">Kinase</keyword>
<dbReference type="SMART" id="SM00387">
    <property type="entry name" value="HATPase_c"/>
    <property type="match status" value="1"/>
</dbReference>
<dbReference type="CDD" id="cd00082">
    <property type="entry name" value="HisKA"/>
    <property type="match status" value="1"/>
</dbReference>
<dbReference type="Gene3D" id="1.10.287.130">
    <property type="match status" value="1"/>
</dbReference>
<evidence type="ECO:0000256" key="1">
    <source>
        <dbReference type="ARBA" id="ARBA00000085"/>
    </source>
</evidence>
<dbReference type="InterPro" id="IPR003594">
    <property type="entry name" value="HATPase_dom"/>
</dbReference>
<dbReference type="InterPro" id="IPR036097">
    <property type="entry name" value="HisK_dim/P_sf"/>
</dbReference>
<dbReference type="Gene3D" id="3.40.50.300">
    <property type="entry name" value="P-loop containing nucleotide triphosphate hydrolases"/>
    <property type="match status" value="1"/>
</dbReference>
<evidence type="ECO:0000313" key="12">
    <source>
        <dbReference type="EMBL" id="MDL4839067.1"/>
    </source>
</evidence>
<dbReference type="GO" id="GO:0005524">
    <property type="term" value="F:ATP binding"/>
    <property type="evidence" value="ECO:0007669"/>
    <property type="project" value="UniProtKB-KW"/>
</dbReference>
<dbReference type="InterPro" id="IPR003661">
    <property type="entry name" value="HisK_dim/P_dom"/>
</dbReference>
<dbReference type="EC" id="2.7.13.3" evidence="2"/>
<keyword evidence="8" id="KW-0902">Two-component regulatory system</keyword>
<dbReference type="Gene3D" id="3.30.565.10">
    <property type="entry name" value="Histidine kinase-like ATPase, C-terminal domain"/>
    <property type="match status" value="1"/>
</dbReference>
<feature type="domain" description="Protein kinase" evidence="10">
    <location>
        <begin position="7"/>
        <end position="270"/>
    </location>
</feature>
<keyword evidence="7 12" id="KW-0067">ATP-binding</keyword>
<evidence type="ECO:0000256" key="4">
    <source>
        <dbReference type="ARBA" id="ARBA00022679"/>
    </source>
</evidence>
<dbReference type="InterPro" id="IPR029016">
    <property type="entry name" value="GAF-like_dom_sf"/>
</dbReference>
<evidence type="ECO:0000256" key="2">
    <source>
        <dbReference type="ARBA" id="ARBA00012438"/>
    </source>
</evidence>
<comment type="caution">
    <text evidence="12">The sequence shown here is derived from an EMBL/GenBank/DDBJ whole genome shotgun (WGS) entry which is preliminary data.</text>
</comment>
<comment type="catalytic activity">
    <reaction evidence="1">
        <text>ATP + protein L-histidine = ADP + protein N-phospho-L-histidine.</text>
        <dbReference type="EC" id="2.7.13.3"/>
    </reaction>
</comment>
<dbReference type="PRINTS" id="PR00344">
    <property type="entry name" value="BCTRLSENSOR"/>
</dbReference>
<dbReference type="CDD" id="cd00075">
    <property type="entry name" value="HATPase"/>
    <property type="match status" value="1"/>
</dbReference>
<dbReference type="SUPFAM" id="SSF56112">
    <property type="entry name" value="Protein kinase-like (PK-like)"/>
    <property type="match status" value="1"/>
</dbReference>
<evidence type="ECO:0000256" key="9">
    <source>
        <dbReference type="SAM" id="Coils"/>
    </source>
</evidence>
<dbReference type="InterPro" id="IPR053159">
    <property type="entry name" value="Hybrid_Histidine_Kinase"/>
</dbReference>
<sequence length="1740" mass="199987">MKNLSGYHIIDKYIENDSLVFYKALSIESNNLVLLKERKSQRNHDQTIAESIHEYHMLKDLNIDGVLKPLELKKNGLEAYIVTEQFSGELLSDWLVDHSFELNSFLKFAMKLTTTILHIHQNHIIHKAIHPEHILYNSKSNELKLTGFHQSTKLMNENQQTLSAFQVKYSLDYISPEQTGRMNRTLDHRTDLYSLGVLFYEVVVGSVPFAMEDPMEVIHGHLAQMPIEPHQINKDIPLIISNLIMKLLNKMPEDRYQSAFGLKEDLERCFTQLNTTGELEIFTLADKDSNSVLEKPNKLYGRKYQIKQIYNSFEQVQKGVPILLLVPGPSGIGKTALVNELHAPIIKQRGYFISGKFVQLEKQIPYAPLIQAFQSLIRQILKESPENINVWKDKLIEALGANANVLANFIPEIKWIIGTPTKESPELPPQGVHHRFRLAVRKFVDVFATKAHPLVLFLDDLQWSDDATLDLVEHLLTTQEDRYLFVVGAYRDNEIEIGHPFEALLKNIKDKSITFYNVPVEPLEYNHILEWVEEVFSIDNKSAVPLVEIMFRITKGNPFFIIQLFQSLYEDKVISFDSSKGNWQLKLDSLKYIPVTETILDIIIKRIDRLPEETKKILQLASCFGNQFNLKSLATIASQSYSEVAEKLWNGLEEGHIIPLDDRYKWVYPDENLSVLEENPPSYLFIHDKVQQAFYSSMSVEKRKNNHLIIGQELVKHFTQKEIDEHIFAIVNHLNLCSDLLSSEQRVQLTRWNINAGEKAKGAAAFDAALNFFFTGSKLLAKDSWENHYEITRDMLTGLGESQYLNHMFEEAEKSFEQLLYRVKTKQEKLSIYQLKITLYTHIHKVMEATNSGLTGLSLFGWKFKENPSKLDVAKEYMLTKFALGRKKTEDLLNLSPVTDPDQRLIMRTLINTNAPTYHVNQNLATILMLRAIRQMLKYGDMDLSALVYNNYALTLSAGFNDYDGSYKYGKLAIEHAEKNRDTALQARVYFVFGTFVNHWKHHIRYNLDYLERSQQLCIETGNLHLAGANGPFIALALFIKGESLEEVTEGIERQWRFANKNDYRLSSDLLEELNNWITYLRTPKGVPEWEFEAITDDASAEIIHKTLRLQMSYLFNEYGIAQSLLNDLKNLVDDTLKLMITPDYYFYHSLWTIRLTRQGNISRLQAKRKLKKSSIKLKNWTKHSPENYRHKYLLVKAEITALTVKSNRIITYYDQAISLAEENGFIQDVAIANECAGHYYLANNVERLAMTYMTGAYEAYIKWGAQRQADALYHQYPNLIMKSFKEFKSAKVTDNNLDFKSMFQAAQVISGEIILDQLLRKMMNIVLINAGAEHAYFIMYQDLQLQLVASNHVGVGVEIHSNAIPIKRVINFSTTIVNYVASTQESVVLEDAAQTGAFVGDTYIVENQIKSVLCVPILHQNKLIGILYLENNQSSHVFTRERIDLLTLLSSQVAVSIENAYLYANLEKKVNERTELLNEANQNLITANQELAEAKEMRRQLLSNVSHDLRSPIAAIQGYIDAFLDGLVEDPDKQRDYLQIMKKRVQSLDALIQDLFELAKLENGKNDFNVDVVPIDQLFTHLCSQFELEVQQAGFGYKWELPPLGSVEYLLVEVDILRIEQVMTNLVMNAINYTDTGLIEITIHFNDSKEAIIGVKDQGFGIPKSEIPFVFDRFYTKSNQKMTKGNGLGLSICKEIITQHNGMIWVESEEGQGTTFYFSLPMFDVDWFVEEDLATSKNI</sequence>
<dbReference type="InterPro" id="IPR027417">
    <property type="entry name" value="P-loop_NTPase"/>
</dbReference>
<reference evidence="12 13" key="1">
    <citation type="submission" date="2023-06" db="EMBL/GenBank/DDBJ databases">
        <title>Aquibacillus rhizosphaerae LR5S19.</title>
        <authorList>
            <person name="Sun J.-Q."/>
        </authorList>
    </citation>
    <scope>NUCLEOTIDE SEQUENCE [LARGE SCALE GENOMIC DNA]</scope>
    <source>
        <strain evidence="12 13">LR5S19</strain>
    </source>
</reference>
<dbReference type="Pfam" id="PF01590">
    <property type="entry name" value="GAF"/>
    <property type="match status" value="1"/>
</dbReference>
<evidence type="ECO:0000256" key="8">
    <source>
        <dbReference type="ARBA" id="ARBA00023012"/>
    </source>
</evidence>
<keyword evidence="13" id="KW-1185">Reference proteome</keyword>
<dbReference type="SUPFAM" id="SSF52540">
    <property type="entry name" value="P-loop containing nucleoside triphosphate hydrolases"/>
    <property type="match status" value="1"/>
</dbReference>
<dbReference type="GO" id="GO:0016301">
    <property type="term" value="F:kinase activity"/>
    <property type="evidence" value="ECO:0007669"/>
    <property type="project" value="UniProtKB-KW"/>
</dbReference>
<evidence type="ECO:0000313" key="13">
    <source>
        <dbReference type="Proteomes" id="UP001235343"/>
    </source>
</evidence>
<dbReference type="InterPro" id="IPR000719">
    <property type="entry name" value="Prot_kinase_dom"/>
</dbReference>
<dbReference type="PROSITE" id="PS50109">
    <property type="entry name" value="HIS_KIN"/>
    <property type="match status" value="1"/>
</dbReference>
<keyword evidence="5" id="KW-0547">Nucleotide-binding</keyword>
<keyword evidence="4" id="KW-0808">Transferase</keyword>
<dbReference type="Proteomes" id="UP001235343">
    <property type="component" value="Unassembled WGS sequence"/>
</dbReference>
<dbReference type="Pfam" id="PF13191">
    <property type="entry name" value="AAA_16"/>
    <property type="match status" value="1"/>
</dbReference>
<dbReference type="Gene3D" id="1.10.510.10">
    <property type="entry name" value="Transferase(Phosphotransferase) domain 1"/>
    <property type="match status" value="1"/>
</dbReference>
<organism evidence="12 13">
    <name type="scientific">Aquibacillus rhizosphaerae</name>
    <dbReference type="NCBI Taxonomy" id="3051431"/>
    <lineage>
        <taxon>Bacteria</taxon>
        <taxon>Bacillati</taxon>
        <taxon>Bacillota</taxon>
        <taxon>Bacilli</taxon>
        <taxon>Bacillales</taxon>
        <taxon>Bacillaceae</taxon>
        <taxon>Aquibacillus</taxon>
    </lineage>
</organism>
<dbReference type="Gene3D" id="3.30.450.40">
    <property type="match status" value="1"/>
</dbReference>
<dbReference type="PANTHER" id="PTHR43642">
    <property type="entry name" value="HYBRID SIGNAL TRANSDUCTION HISTIDINE KINASE G"/>
    <property type="match status" value="1"/>
</dbReference>
<dbReference type="InterPro" id="IPR011009">
    <property type="entry name" value="Kinase-like_dom_sf"/>
</dbReference>
<dbReference type="PANTHER" id="PTHR43642:SF1">
    <property type="entry name" value="HYBRID SIGNAL TRANSDUCTION HISTIDINE KINASE G"/>
    <property type="match status" value="1"/>
</dbReference>
<feature type="domain" description="Histidine kinase" evidence="11">
    <location>
        <begin position="1505"/>
        <end position="1725"/>
    </location>
</feature>
<dbReference type="InterPro" id="IPR036890">
    <property type="entry name" value="HATPase_C_sf"/>
</dbReference>
<evidence type="ECO:0000256" key="3">
    <source>
        <dbReference type="ARBA" id="ARBA00022553"/>
    </source>
</evidence>
<dbReference type="SUPFAM" id="SSF47384">
    <property type="entry name" value="Homodimeric domain of signal transducing histidine kinase"/>
    <property type="match status" value="1"/>
</dbReference>
<dbReference type="SUPFAM" id="SSF55874">
    <property type="entry name" value="ATPase domain of HSP90 chaperone/DNA topoisomerase II/histidine kinase"/>
    <property type="match status" value="1"/>
</dbReference>
<dbReference type="Pfam" id="PF02518">
    <property type="entry name" value="HATPase_c"/>
    <property type="match status" value="1"/>
</dbReference>
<dbReference type="Pfam" id="PF00512">
    <property type="entry name" value="HisKA"/>
    <property type="match status" value="1"/>
</dbReference>
<dbReference type="SMART" id="SM00065">
    <property type="entry name" value="GAF"/>
    <property type="match status" value="1"/>
</dbReference>
<gene>
    <name evidence="12" type="ORF">QQS35_01130</name>
</gene>
<dbReference type="InterPro" id="IPR004358">
    <property type="entry name" value="Sig_transdc_His_kin-like_C"/>
</dbReference>
<dbReference type="SMART" id="SM00388">
    <property type="entry name" value="HisKA"/>
    <property type="match status" value="1"/>
</dbReference>
<name>A0ABT7KZT8_9BACI</name>
<keyword evidence="9" id="KW-0175">Coiled coil</keyword>
<dbReference type="Pfam" id="PF00069">
    <property type="entry name" value="Pkinase"/>
    <property type="match status" value="1"/>
</dbReference>
<dbReference type="RefSeq" id="WP_285929879.1">
    <property type="nucleotide sequence ID" value="NZ_JASTZU010000005.1"/>
</dbReference>
<dbReference type="PROSITE" id="PS50011">
    <property type="entry name" value="PROTEIN_KINASE_DOM"/>
    <property type="match status" value="1"/>
</dbReference>
<dbReference type="CDD" id="cd14014">
    <property type="entry name" value="STKc_PknB_like"/>
    <property type="match status" value="1"/>
</dbReference>
<accession>A0ABT7KZT8</accession>
<evidence type="ECO:0000259" key="10">
    <source>
        <dbReference type="PROSITE" id="PS50011"/>
    </source>
</evidence>
<proteinExistence type="predicted"/>
<dbReference type="SMART" id="SM00220">
    <property type="entry name" value="S_TKc"/>
    <property type="match status" value="1"/>
</dbReference>